<dbReference type="InterPro" id="IPR050924">
    <property type="entry name" value="Peroxiredoxin_BCP/PrxQ"/>
</dbReference>
<evidence type="ECO:0000256" key="11">
    <source>
        <dbReference type="ARBA" id="ARBA00049091"/>
    </source>
</evidence>
<evidence type="ECO:0000313" key="13">
    <source>
        <dbReference type="EMBL" id="MFD2911994.1"/>
    </source>
</evidence>
<evidence type="ECO:0000256" key="3">
    <source>
        <dbReference type="ARBA" id="ARBA00022559"/>
    </source>
</evidence>
<dbReference type="EMBL" id="JBHUPG010000015">
    <property type="protein sequence ID" value="MFD2911994.1"/>
    <property type="molecule type" value="Genomic_DNA"/>
</dbReference>
<keyword evidence="6" id="KW-1015">Disulfide bond</keyword>
<evidence type="ECO:0000256" key="4">
    <source>
        <dbReference type="ARBA" id="ARBA00022862"/>
    </source>
</evidence>
<comment type="catalytic activity">
    <reaction evidence="11">
        <text>a hydroperoxide + [thioredoxin]-dithiol = an alcohol + [thioredoxin]-disulfide + H2O</text>
        <dbReference type="Rhea" id="RHEA:62620"/>
        <dbReference type="Rhea" id="RHEA-COMP:10698"/>
        <dbReference type="Rhea" id="RHEA-COMP:10700"/>
        <dbReference type="ChEBI" id="CHEBI:15377"/>
        <dbReference type="ChEBI" id="CHEBI:29950"/>
        <dbReference type="ChEBI" id="CHEBI:30879"/>
        <dbReference type="ChEBI" id="CHEBI:35924"/>
        <dbReference type="ChEBI" id="CHEBI:50058"/>
        <dbReference type="EC" id="1.11.1.24"/>
    </reaction>
</comment>
<comment type="similarity">
    <text evidence="9">Belongs to the peroxiredoxin family. BCP/PrxQ subfamily.</text>
</comment>
<evidence type="ECO:0000256" key="8">
    <source>
        <dbReference type="ARBA" id="ARBA00032824"/>
    </source>
</evidence>
<evidence type="ECO:0000259" key="12">
    <source>
        <dbReference type="PROSITE" id="PS51352"/>
    </source>
</evidence>
<keyword evidence="4" id="KW-0049">Antioxidant</keyword>
<dbReference type="Gene3D" id="3.40.30.10">
    <property type="entry name" value="Glutaredoxin"/>
    <property type="match status" value="1"/>
</dbReference>
<dbReference type="PROSITE" id="PS51352">
    <property type="entry name" value="THIOREDOXIN_2"/>
    <property type="match status" value="1"/>
</dbReference>
<dbReference type="InterPro" id="IPR036249">
    <property type="entry name" value="Thioredoxin-like_sf"/>
</dbReference>
<evidence type="ECO:0000256" key="9">
    <source>
        <dbReference type="ARBA" id="ARBA00038489"/>
    </source>
</evidence>
<comment type="function">
    <text evidence="1">Thiol-specific peroxidase that catalyzes the reduction of hydrogen peroxide and organic hydroperoxides to water and alcohols, respectively. Plays a role in cell protection against oxidative stress by detoxifying peroxides and as sensor of hydrogen peroxide-mediated signaling events.</text>
</comment>
<evidence type="ECO:0000256" key="5">
    <source>
        <dbReference type="ARBA" id="ARBA00023002"/>
    </source>
</evidence>
<protein>
    <recommendedName>
        <fullName evidence="2">thioredoxin-dependent peroxiredoxin</fullName>
        <ecNumber evidence="2">1.11.1.24</ecNumber>
    </recommendedName>
    <alternativeName>
        <fullName evidence="10">Bacterioferritin comigratory protein</fullName>
    </alternativeName>
    <alternativeName>
        <fullName evidence="8">Thioredoxin peroxidase</fullName>
    </alternativeName>
</protein>
<name>A0ABW5ZG76_9BACL</name>
<keyword evidence="5" id="KW-0560">Oxidoreductase</keyword>
<evidence type="ECO:0000256" key="2">
    <source>
        <dbReference type="ARBA" id="ARBA00013017"/>
    </source>
</evidence>
<keyword evidence="14" id="KW-1185">Reference proteome</keyword>
<dbReference type="CDD" id="cd02970">
    <property type="entry name" value="PRX_like2"/>
    <property type="match status" value="1"/>
</dbReference>
<gene>
    <name evidence="13" type="ORF">ACFS5P_08905</name>
</gene>
<dbReference type="Pfam" id="PF00578">
    <property type="entry name" value="AhpC-TSA"/>
    <property type="match status" value="1"/>
</dbReference>
<dbReference type="InterPro" id="IPR000866">
    <property type="entry name" value="AhpC/TSA"/>
</dbReference>
<dbReference type="PANTHER" id="PTHR42801:SF7">
    <property type="entry name" value="SLL1159 PROTEIN"/>
    <property type="match status" value="1"/>
</dbReference>
<dbReference type="EC" id="1.11.1.24" evidence="2"/>
<proteinExistence type="inferred from homology"/>
<evidence type="ECO:0000256" key="10">
    <source>
        <dbReference type="ARBA" id="ARBA00041373"/>
    </source>
</evidence>
<evidence type="ECO:0000256" key="7">
    <source>
        <dbReference type="ARBA" id="ARBA00023284"/>
    </source>
</evidence>
<dbReference type="InterPro" id="IPR013766">
    <property type="entry name" value="Thioredoxin_domain"/>
</dbReference>
<dbReference type="Proteomes" id="UP001597561">
    <property type="component" value="Unassembled WGS sequence"/>
</dbReference>
<reference evidence="14" key="1">
    <citation type="journal article" date="2019" name="Int. J. Syst. Evol. Microbiol.">
        <title>The Global Catalogue of Microorganisms (GCM) 10K type strain sequencing project: providing services to taxonomists for standard genome sequencing and annotation.</title>
        <authorList>
            <consortium name="The Broad Institute Genomics Platform"/>
            <consortium name="The Broad Institute Genome Sequencing Center for Infectious Disease"/>
            <person name="Wu L."/>
            <person name="Ma J."/>
        </authorList>
    </citation>
    <scope>NUCLEOTIDE SEQUENCE [LARGE SCALE GENOMIC DNA]</scope>
    <source>
        <strain evidence="14">KCTC 13528</strain>
    </source>
</reference>
<sequence length="215" mass="23792">MTTLLEEIKAYKETFKKKAPEDKQRLMAQATKELEDSGVATGLKEGDQMPSFTLPDAAGKEISSDMLLSEGPVIVTFYRGGWCPYCNLELKACQEQLSAIKDSGARLVAISPETPEASLSTKEKNNLQFTVLSDEGNQVADQFNLVFNMPDYLIELYKDSGLDVAGHNGNDDWELPKPATFVVDSSGKIVFADINSDYTYRTPPEKVIEVVKHTK</sequence>
<keyword evidence="7" id="KW-0676">Redox-active center</keyword>
<dbReference type="PANTHER" id="PTHR42801">
    <property type="entry name" value="THIOREDOXIN-DEPENDENT PEROXIDE REDUCTASE"/>
    <property type="match status" value="1"/>
</dbReference>
<keyword evidence="3" id="KW-0575">Peroxidase</keyword>
<organism evidence="13 14">
    <name type="scientific">Jeotgalibacillus terrae</name>
    <dbReference type="NCBI Taxonomy" id="587735"/>
    <lineage>
        <taxon>Bacteria</taxon>
        <taxon>Bacillati</taxon>
        <taxon>Bacillota</taxon>
        <taxon>Bacilli</taxon>
        <taxon>Bacillales</taxon>
        <taxon>Caryophanaceae</taxon>
        <taxon>Jeotgalibacillus</taxon>
    </lineage>
</organism>
<dbReference type="RefSeq" id="WP_204730386.1">
    <property type="nucleotide sequence ID" value="NZ_JAFBDK010000016.1"/>
</dbReference>
<evidence type="ECO:0000256" key="6">
    <source>
        <dbReference type="ARBA" id="ARBA00023157"/>
    </source>
</evidence>
<dbReference type="SUPFAM" id="SSF52833">
    <property type="entry name" value="Thioredoxin-like"/>
    <property type="match status" value="1"/>
</dbReference>
<comment type="caution">
    <text evidence="13">The sequence shown here is derived from an EMBL/GenBank/DDBJ whole genome shotgun (WGS) entry which is preliminary data.</text>
</comment>
<evidence type="ECO:0000256" key="1">
    <source>
        <dbReference type="ARBA" id="ARBA00003330"/>
    </source>
</evidence>
<accession>A0ABW5ZG76</accession>
<evidence type="ECO:0000313" key="14">
    <source>
        <dbReference type="Proteomes" id="UP001597561"/>
    </source>
</evidence>
<feature type="domain" description="Thioredoxin" evidence="12">
    <location>
        <begin position="43"/>
        <end position="215"/>
    </location>
</feature>